<dbReference type="RefSeq" id="WP_345520683.1">
    <property type="nucleotide sequence ID" value="NZ_BAABKM010000002.1"/>
</dbReference>
<gene>
    <name evidence="1" type="ORF">GCM10023349_15660</name>
</gene>
<reference evidence="2" key="1">
    <citation type="journal article" date="2019" name="Int. J. Syst. Evol. Microbiol.">
        <title>The Global Catalogue of Microorganisms (GCM) 10K type strain sequencing project: providing services to taxonomists for standard genome sequencing and annotation.</title>
        <authorList>
            <consortium name="The Broad Institute Genomics Platform"/>
            <consortium name="The Broad Institute Genome Sequencing Center for Infectious Disease"/>
            <person name="Wu L."/>
            <person name="Ma J."/>
        </authorList>
    </citation>
    <scope>NUCLEOTIDE SEQUENCE [LARGE SCALE GENOMIC DNA]</scope>
    <source>
        <strain evidence="2">JCM 18531</strain>
    </source>
</reference>
<keyword evidence="2" id="KW-1185">Reference proteome</keyword>
<comment type="caution">
    <text evidence="1">The sequence shown here is derived from an EMBL/GenBank/DDBJ whole genome shotgun (WGS) entry which is preliminary data.</text>
</comment>
<organism evidence="1 2">
    <name type="scientific">Nocardioides conyzicola</name>
    <dbReference type="NCBI Taxonomy" id="1651781"/>
    <lineage>
        <taxon>Bacteria</taxon>
        <taxon>Bacillati</taxon>
        <taxon>Actinomycetota</taxon>
        <taxon>Actinomycetes</taxon>
        <taxon>Propionibacteriales</taxon>
        <taxon>Nocardioidaceae</taxon>
        <taxon>Nocardioides</taxon>
    </lineage>
</organism>
<sequence length="103" mass="11112">MRLAHAHTLALARTYVVALADHAAAEDVASAYERVLIELDRLHDDQGPDIDLETVTGGSDLWFELAIVAIANLIRHGVDPLSVELICWMLVDAHAADAAMGRG</sequence>
<accession>A0ABP8X781</accession>
<protein>
    <submittedName>
        <fullName evidence="1">Uncharacterized protein</fullName>
    </submittedName>
</protein>
<dbReference type="Proteomes" id="UP001499974">
    <property type="component" value="Unassembled WGS sequence"/>
</dbReference>
<proteinExistence type="predicted"/>
<dbReference type="EMBL" id="BAABKM010000002">
    <property type="protein sequence ID" value="GAA4700009.1"/>
    <property type="molecule type" value="Genomic_DNA"/>
</dbReference>
<evidence type="ECO:0000313" key="2">
    <source>
        <dbReference type="Proteomes" id="UP001499974"/>
    </source>
</evidence>
<name>A0ABP8X781_9ACTN</name>
<evidence type="ECO:0000313" key="1">
    <source>
        <dbReference type="EMBL" id="GAA4700009.1"/>
    </source>
</evidence>